<evidence type="ECO:0000313" key="2">
    <source>
        <dbReference type="EMBL" id="RWA12153.1"/>
    </source>
</evidence>
<evidence type="ECO:0000313" key="3">
    <source>
        <dbReference type="Proteomes" id="UP000286045"/>
    </source>
</evidence>
<dbReference type="Proteomes" id="UP000286045">
    <property type="component" value="Unassembled WGS sequence"/>
</dbReference>
<organism evidence="2 3">
    <name type="scientific">Xylaria grammica</name>
    <dbReference type="NCBI Taxonomy" id="363999"/>
    <lineage>
        <taxon>Eukaryota</taxon>
        <taxon>Fungi</taxon>
        <taxon>Dikarya</taxon>
        <taxon>Ascomycota</taxon>
        <taxon>Pezizomycotina</taxon>
        <taxon>Sordariomycetes</taxon>
        <taxon>Xylariomycetidae</taxon>
        <taxon>Xylariales</taxon>
        <taxon>Xylariaceae</taxon>
        <taxon>Xylaria</taxon>
    </lineage>
</organism>
<dbReference type="PANTHER" id="PTHR47668">
    <property type="entry name" value="DIENELACTONE HYDROLASE FAMILY PROTEIN (AFU_ORTHOLOGUE AFUA_6G01940)"/>
    <property type="match status" value="1"/>
</dbReference>
<dbReference type="PANTHER" id="PTHR47668:SF1">
    <property type="entry name" value="DIENELACTONE HYDROLASE DOMAIN-CONTAINING PROTEIN-RELATED"/>
    <property type="match status" value="1"/>
</dbReference>
<feature type="chain" id="PRO_5019152177" evidence="1">
    <location>
        <begin position="20"/>
        <end position="134"/>
    </location>
</feature>
<accession>A0A439DCM5</accession>
<dbReference type="EMBL" id="RYZI01000059">
    <property type="protein sequence ID" value="RWA12153.1"/>
    <property type="molecule type" value="Genomic_DNA"/>
</dbReference>
<reference evidence="2 3" key="1">
    <citation type="submission" date="2018-12" db="EMBL/GenBank/DDBJ databases">
        <title>Draft genome sequence of Xylaria grammica IHI A82.</title>
        <authorList>
            <person name="Buettner E."/>
            <person name="Kellner H."/>
        </authorList>
    </citation>
    <scope>NUCLEOTIDE SEQUENCE [LARGE SCALE GENOMIC DNA]</scope>
    <source>
        <strain evidence="2 3">IHI A82</strain>
    </source>
</reference>
<sequence length="134" mass="14968">MRWAIFETIGLIGPVLCSGLLRPTHSWSGIWDANSIDSACTGGYEPKGQYVDVRGIKTYLYEDVTGPPDANKAILAAYDIFGFFPQILQGADMLATRDTGQLYQVFMLSFFYDKPAKMEWYPPVNDEQKAVVGE</sequence>
<comment type="caution">
    <text evidence="2">The sequence shown here is derived from an EMBL/GenBank/DDBJ whole genome shotgun (WGS) entry which is preliminary data.</text>
</comment>
<keyword evidence="3" id="KW-1185">Reference proteome</keyword>
<gene>
    <name evidence="2" type="ORF">EKO27_g2970</name>
</gene>
<name>A0A439DCM5_9PEZI</name>
<proteinExistence type="predicted"/>
<feature type="signal peptide" evidence="1">
    <location>
        <begin position="1"/>
        <end position="19"/>
    </location>
</feature>
<evidence type="ECO:0000256" key="1">
    <source>
        <dbReference type="SAM" id="SignalP"/>
    </source>
</evidence>
<dbReference type="AlphaFoldDB" id="A0A439DCM5"/>
<keyword evidence="1" id="KW-0732">Signal</keyword>
<protein>
    <submittedName>
        <fullName evidence="2">Uncharacterized protein</fullName>
    </submittedName>
</protein>
<dbReference type="STRING" id="363999.A0A439DCM5"/>